<evidence type="ECO:0000256" key="5">
    <source>
        <dbReference type="ARBA" id="ARBA00022737"/>
    </source>
</evidence>
<dbReference type="GO" id="GO:0016887">
    <property type="term" value="F:ATP hydrolysis activity"/>
    <property type="evidence" value="ECO:0007669"/>
    <property type="project" value="InterPro"/>
</dbReference>
<dbReference type="FunFam" id="1.20.1560.10:FF:000006">
    <property type="entry name" value="ATP-binding cassette, sub-family C (CFTR/MRP), member 9"/>
    <property type="match status" value="1"/>
</dbReference>
<sequence>MPHTATYRSIETNDAQDQTCRHPIDDAGLLSKLFFEWATLLLCLGNERQLDPEDVWPLQTDNQCKSVGQRIEPTLEKTRSIIWSMAHVFGFDMIVIGILQVTRVVCDLYDPYVLQQIVVSMESTDGLDVTYCLELVGTLVVARVIAALLSAHSELNTQLVVVKTTSALQHLLFRKALRLGASSLGKKSTGEISNYFSADIRTIVSFSTLANQLWILPIQIMFTLGLLYSVIGWSTFVGAGVMALSLIANQWVSNGIQSSFGSMMEQRDKRMKTVNEIFSSIQIIKLNAWEEKFADKLSMERAQELKSVWNLFMWGSFNIVFFYLTPIMVTIASFASYTFVQNETLPASKLFTALSYLTMLKVPFSTLSYTVSTGLQALVSLRRIMEFLNLDEKKNVVVWTPATAPACKFEEYVNANIAVALEDASIGWDTEKPLFKNVNLTIKHGEFVVIHGSVGEGKSSLCAAFLGEMAKFSGNIFVGGRIAYFSQQTWIQNLTIRENILFGKPYDREKYNRVIQAWALTKDLSLFAADDRAEIGQKGINLSGGQKARVCLARACYSDADIFILDSPLSAVDAIVQNKIFTKCFLGLLRNKTILLVTHSPDIIGSKYLDRLVEVKDGQLAETIRHVLHETLLKKMPQVLDMVTSNNAGNSCSILISPSISTPQHAAETELFTPVVKSIGHRFGEVASGQLILDEERSEGHVSTQVYKNYLEFDGLATDLWLNLWTGIVYKVTPEEFLNESGYYLAVYALLSLCAAFATSKTLFDQMTNALPRAPMRFFDQNPHGRILNRYTNDIATIDMDIPLSSGFIILTTFSSVCTIATAIYMTNYLVVPILQYLYVALGRLSAKPLRDLERVSKVATSPLLNLDSEAIEGVLVIRSEEITTQWLRLRIQLISGAVLLVISVSLVMMHSQLTPGQMGLCLNYIFISMSMLEFLIPSYAQFETSMVGPERVLEYCKIEPEAPRVISGAVSKEWPANGDIQFTNMGFRYKDNDPLVLKDMNVHIESGEKIGIVGRTGAGKSSLTLALFRINELATGYIKIDGMDISKVCVKTLRSAIAIIPQTPVLFKGTLRNYLDPFSEFTDDELWSALQKVKLIDRISSVEGKLDSPVEENGENFSVGERQMLCMARALLRHARIVVMDEATAAIDHETDQNLQRVIRTEFASSTVLTIAHRLDTVLDSDRILVFDQGRLVQCDSPKSLIIQGSGIFFDLCSEGGYLDKMLELQE</sequence>
<evidence type="ECO:0000256" key="3">
    <source>
        <dbReference type="ARBA" id="ARBA00022448"/>
    </source>
</evidence>
<dbReference type="InterPro" id="IPR044746">
    <property type="entry name" value="ABCC_6TM_D1"/>
</dbReference>
<dbReference type="CDD" id="cd03250">
    <property type="entry name" value="ABCC_MRP_domain1"/>
    <property type="match status" value="1"/>
</dbReference>
<evidence type="ECO:0000313" key="13">
    <source>
        <dbReference type="EMBL" id="KAF0739337.1"/>
    </source>
</evidence>
<evidence type="ECO:0000256" key="6">
    <source>
        <dbReference type="ARBA" id="ARBA00022741"/>
    </source>
</evidence>
<accession>A0A6G0XGG6</accession>
<gene>
    <name evidence="13" type="ORF">Ae201684_004906</name>
</gene>
<evidence type="ECO:0000259" key="11">
    <source>
        <dbReference type="PROSITE" id="PS50893"/>
    </source>
</evidence>
<keyword evidence="5" id="KW-0677">Repeat</keyword>
<keyword evidence="9 10" id="KW-0472">Membrane</keyword>
<organism evidence="13 14">
    <name type="scientific">Aphanomyces euteiches</name>
    <dbReference type="NCBI Taxonomy" id="100861"/>
    <lineage>
        <taxon>Eukaryota</taxon>
        <taxon>Sar</taxon>
        <taxon>Stramenopiles</taxon>
        <taxon>Oomycota</taxon>
        <taxon>Saprolegniomycetes</taxon>
        <taxon>Saprolegniales</taxon>
        <taxon>Verrucalvaceae</taxon>
        <taxon>Aphanomyces</taxon>
    </lineage>
</organism>
<feature type="transmembrane region" description="Helical" evidence="10">
    <location>
        <begin position="890"/>
        <end position="910"/>
    </location>
</feature>
<keyword evidence="4 10" id="KW-0812">Transmembrane</keyword>
<evidence type="ECO:0000256" key="9">
    <source>
        <dbReference type="ARBA" id="ARBA00023136"/>
    </source>
</evidence>
<dbReference type="InterPro" id="IPR036640">
    <property type="entry name" value="ABC1_TM_sf"/>
</dbReference>
<dbReference type="VEuPathDB" id="FungiDB:AeMF1_019360"/>
<feature type="domain" description="ABC transporter" evidence="11">
    <location>
        <begin position="981"/>
        <end position="1215"/>
    </location>
</feature>
<comment type="subcellular location">
    <subcellularLocation>
        <location evidence="1">Vacuole membrane</location>
        <topology evidence="1">Multi-pass membrane protein</topology>
    </subcellularLocation>
</comment>
<keyword evidence="8 10" id="KW-1133">Transmembrane helix</keyword>
<dbReference type="SUPFAM" id="SSF90123">
    <property type="entry name" value="ABC transporter transmembrane region"/>
    <property type="match status" value="2"/>
</dbReference>
<keyword evidence="3" id="KW-0813">Transport</keyword>
<dbReference type="GO" id="GO:0005524">
    <property type="term" value="F:ATP binding"/>
    <property type="evidence" value="ECO:0007669"/>
    <property type="project" value="UniProtKB-KW"/>
</dbReference>
<dbReference type="InterPro" id="IPR050173">
    <property type="entry name" value="ABC_transporter_C-like"/>
</dbReference>
<dbReference type="Pfam" id="PF00005">
    <property type="entry name" value="ABC_tran"/>
    <property type="match status" value="2"/>
</dbReference>
<dbReference type="CDD" id="cd18580">
    <property type="entry name" value="ABC_6TM_ABCC_D2"/>
    <property type="match status" value="1"/>
</dbReference>
<evidence type="ECO:0000256" key="1">
    <source>
        <dbReference type="ARBA" id="ARBA00004128"/>
    </source>
</evidence>
<dbReference type="PROSITE" id="PS00211">
    <property type="entry name" value="ABC_TRANSPORTER_1"/>
    <property type="match status" value="1"/>
</dbReference>
<dbReference type="InterPro" id="IPR003593">
    <property type="entry name" value="AAA+_ATPase"/>
</dbReference>
<dbReference type="InterPro" id="IPR003439">
    <property type="entry name" value="ABC_transporter-like_ATP-bd"/>
</dbReference>
<dbReference type="SUPFAM" id="SSF52540">
    <property type="entry name" value="P-loop containing nucleoside triphosphate hydrolases"/>
    <property type="match status" value="2"/>
</dbReference>
<feature type="transmembrane region" description="Helical" evidence="10">
    <location>
        <begin position="226"/>
        <end position="248"/>
    </location>
</feature>
<dbReference type="PANTHER" id="PTHR24223:SF443">
    <property type="entry name" value="MULTIDRUG-RESISTANCE LIKE PROTEIN 1, ISOFORM I"/>
    <property type="match status" value="1"/>
</dbReference>
<feature type="transmembrane region" description="Helical" evidence="10">
    <location>
        <begin position="808"/>
        <end position="831"/>
    </location>
</feature>
<proteinExistence type="inferred from homology"/>
<dbReference type="PROSITE" id="PS50893">
    <property type="entry name" value="ABC_TRANSPORTER_2"/>
    <property type="match status" value="2"/>
</dbReference>
<dbReference type="PANTHER" id="PTHR24223">
    <property type="entry name" value="ATP-BINDING CASSETTE SUB-FAMILY C"/>
    <property type="match status" value="1"/>
</dbReference>
<dbReference type="GO" id="GO:0140359">
    <property type="term" value="F:ABC-type transporter activity"/>
    <property type="evidence" value="ECO:0007669"/>
    <property type="project" value="InterPro"/>
</dbReference>
<dbReference type="GO" id="GO:0005774">
    <property type="term" value="C:vacuolar membrane"/>
    <property type="evidence" value="ECO:0007669"/>
    <property type="project" value="UniProtKB-SubCell"/>
</dbReference>
<dbReference type="InterPro" id="IPR027417">
    <property type="entry name" value="P-loop_NTPase"/>
</dbReference>
<dbReference type="InterPro" id="IPR011527">
    <property type="entry name" value="ABC1_TM_dom"/>
</dbReference>
<evidence type="ECO:0000256" key="7">
    <source>
        <dbReference type="ARBA" id="ARBA00022840"/>
    </source>
</evidence>
<feature type="transmembrane region" description="Helical" evidence="10">
    <location>
        <begin position="311"/>
        <end position="340"/>
    </location>
</feature>
<feature type="domain" description="ABC transporter" evidence="11">
    <location>
        <begin position="419"/>
        <end position="642"/>
    </location>
</feature>
<protein>
    <submittedName>
        <fullName evidence="13">Uncharacterized protein</fullName>
    </submittedName>
</protein>
<keyword evidence="7" id="KW-0067">ATP-binding</keyword>
<feature type="domain" description="ABC transmembrane type-1" evidence="12">
    <location>
        <begin position="746"/>
        <end position="945"/>
    </location>
</feature>
<dbReference type="Proteomes" id="UP000481153">
    <property type="component" value="Unassembled WGS sequence"/>
</dbReference>
<comment type="caution">
    <text evidence="13">The sequence shown here is derived from an EMBL/GenBank/DDBJ whole genome shotgun (WGS) entry which is preliminary data.</text>
</comment>
<dbReference type="InterPro" id="IPR044726">
    <property type="entry name" value="ABCC_6TM_D2"/>
</dbReference>
<dbReference type="PROSITE" id="PS50929">
    <property type="entry name" value="ABC_TM1F"/>
    <property type="match status" value="2"/>
</dbReference>
<dbReference type="CDD" id="cd03244">
    <property type="entry name" value="ABCC_MRP_domain2"/>
    <property type="match status" value="1"/>
</dbReference>
<reference evidence="13 14" key="1">
    <citation type="submission" date="2019-07" db="EMBL/GenBank/DDBJ databases">
        <title>Genomics analysis of Aphanomyces spp. identifies a new class of oomycete effector associated with host adaptation.</title>
        <authorList>
            <person name="Gaulin E."/>
        </authorList>
    </citation>
    <scope>NUCLEOTIDE SEQUENCE [LARGE SCALE GENOMIC DNA]</scope>
    <source>
        <strain evidence="13 14">ATCC 201684</strain>
    </source>
</reference>
<dbReference type="Gene3D" id="3.40.50.300">
    <property type="entry name" value="P-loop containing nucleotide triphosphate hydrolases"/>
    <property type="match status" value="2"/>
</dbReference>
<dbReference type="InterPro" id="IPR017871">
    <property type="entry name" value="ABC_transporter-like_CS"/>
</dbReference>
<feature type="domain" description="ABC transmembrane type-1" evidence="12">
    <location>
        <begin position="94"/>
        <end position="376"/>
    </location>
</feature>
<dbReference type="SMART" id="SM00382">
    <property type="entry name" value="AAA"/>
    <property type="match status" value="2"/>
</dbReference>
<dbReference type="FunFam" id="3.40.50.300:FF:000610">
    <property type="entry name" value="Multidrug resistance-associated ABC transporter"/>
    <property type="match status" value="1"/>
</dbReference>
<dbReference type="FunFam" id="3.40.50.300:FF:000997">
    <property type="entry name" value="Multidrug resistance-associated protein 1"/>
    <property type="match status" value="1"/>
</dbReference>
<dbReference type="Pfam" id="PF00664">
    <property type="entry name" value="ABC_membrane"/>
    <property type="match status" value="2"/>
</dbReference>
<dbReference type="Gene3D" id="1.20.1560.10">
    <property type="entry name" value="ABC transporter type 1, transmembrane domain"/>
    <property type="match status" value="2"/>
</dbReference>
<evidence type="ECO:0000313" key="14">
    <source>
        <dbReference type="Proteomes" id="UP000481153"/>
    </source>
</evidence>
<evidence type="ECO:0000259" key="12">
    <source>
        <dbReference type="PROSITE" id="PS50929"/>
    </source>
</evidence>
<comment type="similarity">
    <text evidence="2">Belongs to the ABC transporter superfamily. ABCC family. Conjugate transporter (TC 3.A.1.208) subfamily.</text>
</comment>
<dbReference type="AlphaFoldDB" id="A0A6G0XGG6"/>
<evidence type="ECO:0000256" key="10">
    <source>
        <dbReference type="SAM" id="Phobius"/>
    </source>
</evidence>
<keyword evidence="6" id="KW-0547">Nucleotide-binding</keyword>
<dbReference type="CDD" id="cd18579">
    <property type="entry name" value="ABC_6TM_ABCC_D1"/>
    <property type="match status" value="1"/>
</dbReference>
<evidence type="ECO:0000256" key="4">
    <source>
        <dbReference type="ARBA" id="ARBA00022692"/>
    </source>
</evidence>
<evidence type="ECO:0000256" key="2">
    <source>
        <dbReference type="ARBA" id="ARBA00009726"/>
    </source>
</evidence>
<keyword evidence="14" id="KW-1185">Reference proteome</keyword>
<name>A0A6G0XGG6_9STRA</name>
<dbReference type="EMBL" id="VJMJ01000064">
    <property type="protein sequence ID" value="KAF0739337.1"/>
    <property type="molecule type" value="Genomic_DNA"/>
</dbReference>
<evidence type="ECO:0000256" key="8">
    <source>
        <dbReference type="ARBA" id="ARBA00022989"/>
    </source>
</evidence>